<comment type="caution">
    <text evidence="2">The sequence shown here is derived from an EMBL/GenBank/DDBJ whole genome shotgun (WGS) entry which is preliminary data.</text>
</comment>
<sequence length="336" mass="38056">MAMDKVIMGKGSLITAITKEGSSTTMVTITISFTPITINFTPTLYVNFVRKMGILLDNAIQPRGSCNNSQRFITPLLGTRRLQIGLWTLAPHHVTSNLTNLSHHQPYEGPDDILLGDGSSLEITHTGSQKGARLTQGRSKDDVYEWPWPNKGNTMGALNKPVHKLPFGVSSLQSRGPLDLVYSDVFNIKCPPYTPEHVGSAERKHRHVVETGLTMLHKAFLPLKYWSHAFLAAAYLLNRLPTPVLKHQTPFESLFQQLPNYDKLRAFGCLCFPWLRPYSDHKLDKRSKHCVFIGYSNTHNAYKCLDLSSNRVYISRHVQFIEHQFLLASNYFAYRS</sequence>
<dbReference type="InterPro" id="IPR012337">
    <property type="entry name" value="RNaseH-like_sf"/>
</dbReference>
<dbReference type="SUPFAM" id="SSF53098">
    <property type="entry name" value="Ribonuclease H-like"/>
    <property type="match status" value="1"/>
</dbReference>
<protein>
    <submittedName>
        <fullName evidence="2">Retrovirus-related Pol polyprotein from transposon RE1</fullName>
    </submittedName>
</protein>
<dbReference type="AlphaFoldDB" id="A0A438J018"/>
<feature type="domain" description="Retroviral polymerase SH3-like" evidence="1">
    <location>
        <begin position="269"/>
        <end position="324"/>
    </location>
</feature>
<dbReference type="Gene3D" id="3.30.420.10">
    <property type="entry name" value="Ribonuclease H-like superfamily/Ribonuclease H"/>
    <property type="match status" value="1"/>
</dbReference>
<dbReference type="EMBL" id="QGNW01000071">
    <property type="protein sequence ID" value="RVX02308.1"/>
    <property type="molecule type" value="Genomic_DNA"/>
</dbReference>
<dbReference type="Proteomes" id="UP000288805">
    <property type="component" value="Unassembled WGS sequence"/>
</dbReference>
<dbReference type="InterPro" id="IPR039537">
    <property type="entry name" value="Retrotran_Ty1/copia-like"/>
</dbReference>
<dbReference type="Pfam" id="PF25597">
    <property type="entry name" value="SH3_retrovirus"/>
    <property type="match status" value="1"/>
</dbReference>
<dbReference type="InterPro" id="IPR036397">
    <property type="entry name" value="RNaseH_sf"/>
</dbReference>
<gene>
    <name evidence="2" type="primary">RE1_2759</name>
    <name evidence="2" type="ORF">CK203_028348</name>
</gene>
<name>A0A438J018_VITVI</name>
<evidence type="ECO:0000259" key="1">
    <source>
        <dbReference type="Pfam" id="PF25597"/>
    </source>
</evidence>
<organism evidence="2 3">
    <name type="scientific">Vitis vinifera</name>
    <name type="common">Grape</name>
    <dbReference type="NCBI Taxonomy" id="29760"/>
    <lineage>
        <taxon>Eukaryota</taxon>
        <taxon>Viridiplantae</taxon>
        <taxon>Streptophyta</taxon>
        <taxon>Embryophyta</taxon>
        <taxon>Tracheophyta</taxon>
        <taxon>Spermatophyta</taxon>
        <taxon>Magnoliopsida</taxon>
        <taxon>eudicotyledons</taxon>
        <taxon>Gunneridae</taxon>
        <taxon>Pentapetalae</taxon>
        <taxon>rosids</taxon>
        <taxon>Vitales</taxon>
        <taxon>Vitaceae</taxon>
        <taxon>Viteae</taxon>
        <taxon>Vitis</taxon>
    </lineage>
</organism>
<dbReference type="PANTHER" id="PTHR42648">
    <property type="entry name" value="TRANSPOSASE, PUTATIVE-RELATED"/>
    <property type="match status" value="1"/>
</dbReference>
<dbReference type="PANTHER" id="PTHR42648:SF26">
    <property type="entry name" value="INTEGRASE CATALYTIC DOMAIN-CONTAINING PROTEIN"/>
    <property type="match status" value="1"/>
</dbReference>
<dbReference type="GO" id="GO:0003676">
    <property type="term" value="F:nucleic acid binding"/>
    <property type="evidence" value="ECO:0007669"/>
    <property type="project" value="InterPro"/>
</dbReference>
<proteinExistence type="predicted"/>
<reference evidence="2 3" key="1">
    <citation type="journal article" date="2018" name="PLoS Genet.">
        <title>Population sequencing reveals clonal diversity and ancestral inbreeding in the grapevine cultivar Chardonnay.</title>
        <authorList>
            <person name="Roach M.J."/>
            <person name="Johnson D.L."/>
            <person name="Bohlmann J."/>
            <person name="van Vuuren H.J."/>
            <person name="Jones S.J."/>
            <person name="Pretorius I.S."/>
            <person name="Schmidt S.A."/>
            <person name="Borneman A.R."/>
        </authorList>
    </citation>
    <scope>NUCLEOTIDE SEQUENCE [LARGE SCALE GENOMIC DNA]</scope>
    <source>
        <strain evidence="3">cv. Chardonnay</strain>
        <tissue evidence="2">Leaf</tissue>
    </source>
</reference>
<evidence type="ECO:0000313" key="3">
    <source>
        <dbReference type="Proteomes" id="UP000288805"/>
    </source>
</evidence>
<evidence type="ECO:0000313" key="2">
    <source>
        <dbReference type="EMBL" id="RVX02308.1"/>
    </source>
</evidence>
<accession>A0A438J018</accession>
<dbReference type="InterPro" id="IPR057670">
    <property type="entry name" value="SH3_retrovirus"/>
</dbReference>